<evidence type="ECO:0000256" key="11">
    <source>
        <dbReference type="RuleBase" id="RU364052"/>
    </source>
</evidence>
<comment type="cofactor">
    <cofactor evidence="2 11">
        <name>FAD</name>
        <dbReference type="ChEBI" id="CHEBI:57692"/>
    </cofactor>
</comment>
<dbReference type="Gene3D" id="1.10.3110.10">
    <property type="entry name" value="protoporphyrinogen ix oxidase, domain 3"/>
    <property type="match status" value="1"/>
</dbReference>
<evidence type="ECO:0000256" key="5">
    <source>
        <dbReference type="ARBA" id="ARBA00012402"/>
    </source>
</evidence>
<evidence type="ECO:0000256" key="3">
    <source>
        <dbReference type="ARBA" id="ARBA00004744"/>
    </source>
</evidence>
<comment type="subcellular location">
    <subcellularLocation>
        <location evidence="11">Cytoplasm</location>
    </subcellularLocation>
</comment>
<evidence type="ECO:0000256" key="6">
    <source>
        <dbReference type="ARBA" id="ARBA00019046"/>
    </source>
</evidence>
<sequence>MERKRIAIVGGGITGLSAAYYLQKEINDKKLPYEIKLIESGNRLGGKIKTLKQNGFTIEQGPDSLLARKQPALKLTKELGLEERVIHNGTGQSFMLMKRKLYQMPKEAFMGIPKTAKSIRSTKLISTTGKLRAMMEPFIPKGKKDGDQSLGEFFRRRFGDELLVNQVDSLLSGIHSGDIDRMSLKATYPMFHKLEQEYGSVMKGLRKTMPSPKKNASSKPASVFFSYEGGLGTLVERLEEELEEDNVQLNTSVDHIEKKENGYHLLLSDGTVYKADAVISTTPHSAVPRMFSQYDFFKVFNHVPSVSTANVVLAFDQSALKKDIDGTGFLVSRNSDYRITACTWTHKKWPNTAPEGKALLRCYVGRPGDEEIVDLSDDEITDIVLKDLRKVMKIKGKPEFTVITRWKNGRPQYHVGHVERLAEVRANMESHLPGVYLAGASYEGGGIPDCIEQGEQAVTNVLEFLK</sequence>
<name>A0ABV7CWG5_9BACI</name>
<dbReference type="RefSeq" id="WP_390272108.1">
    <property type="nucleotide sequence ID" value="NZ_JBHRSA010000041.1"/>
</dbReference>
<evidence type="ECO:0000313" key="13">
    <source>
        <dbReference type="EMBL" id="MFC3040667.1"/>
    </source>
</evidence>
<dbReference type="GO" id="GO:0004729">
    <property type="term" value="F:oxygen-dependent protoporphyrinogen oxidase activity"/>
    <property type="evidence" value="ECO:0007669"/>
    <property type="project" value="UniProtKB-EC"/>
</dbReference>
<gene>
    <name evidence="13" type="primary">hemY</name>
    <name evidence="13" type="ORF">ACFOGI_10450</name>
</gene>
<protein>
    <recommendedName>
        <fullName evidence="6 11">Coproporphyrinogen III oxidase</fullName>
        <ecNumber evidence="5 11">1.3.3.15</ecNumber>
    </recommendedName>
</protein>
<keyword evidence="8 11" id="KW-0274">FAD</keyword>
<comment type="catalytic activity">
    <reaction evidence="1">
        <text>coproporphyrinogen III + 3 O2 = coproporphyrin III + 3 H2O2</text>
        <dbReference type="Rhea" id="RHEA:43436"/>
        <dbReference type="ChEBI" id="CHEBI:15379"/>
        <dbReference type="ChEBI" id="CHEBI:16240"/>
        <dbReference type="ChEBI" id="CHEBI:57309"/>
        <dbReference type="ChEBI" id="CHEBI:131725"/>
        <dbReference type="EC" id="1.3.3.15"/>
    </reaction>
    <physiologicalReaction direction="left-to-right" evidence="1">
        <dbReference type="Rhea" id="RHEA:43437"/>
    </physiologicalReaction>
</comment>
<evidence type="ECO:0000256" key="2">
    <source>
        <dbReference type="ARBA" id="ARBA00001974"/>
    </source>
</evidence>
<dbReference type="NCBIfam" id="TIGR00562">
    <property type="entry name" value="proto_IX_ox"/>
    <property type="match status" value="1"/>
</dbReference>
<keyword evidence="10 11" id="KW-0350">Heme biosynthesis</keyword>
<proteinExistence type="inferred from homology"/>
<comment type="caution">
    <text evidence="13">The sequence shown here is derived from an EMBL/GenBank/DDBJ whole genome shotgun (WGS) entry which is preliminary data.</text>
</comment>
<evidence type="ECO:0000256" key="1">
    <source>
        <dbReference type="ARBA" id="ARBA00001755"/>
    </source>
</evidence>
<keyword evidence="14" id="KW-1185">Reference proteome</keyword>
<evidence type="ECO:0000313" key="14">
    <source>
        <dbReference type="Proteomes" id="UP001595279"/>
    </source>
</evidence>
<keyword evidence="9 11" id="KW-0560">Oxidoreductase</keyword>
<evidence type="ECO:0000256" key="7">
    <source>
        <dbReference type="ARBA" id="ARBA00022630"/>
    </source>
</evidence>
<evidence type="ECO:0000256" key="4">
    <source>
        <dbReference type="ARBA" id="ARBA00008310"/>
    </source>
</evidence>
<reference evidence="14" key="1">
    <citation type="journal article" date="2019" name="Int. J. Syst. Evol. Microbiol.">
        <title>The Global Catalogue of Microorganisms (GCM) 10K type strain sequencing project: providing services to taxonomists for standard genome sequencing and annotation.</title>
        <authorList>
            <consortium name="The Broad Institute Genomics Platform"/>
            <consortium name="The Broad Institute Genome Sequencing Center for Infectious Disease"/>
            <person name="Wu L."/>
            <person name="Ma J."/>
        </authorList>
    </citation>
    <scope>NUCLEOTIDE SEQUENCE [LARGE SCALE GENOMIC DNA]</scope>
    <source>
        <strain evidence="14">KCTC 13128</strain>
    </source>
</reference>
<dbReference type="EC" id="1.3.3.15" evidence="5 11"/>
<dbReference type="InterPro" id="IPR050464">
    <property type="entry name" value="Zeta_carotene_desat/Oxidored"/>
</dbReference>
<dbReference type="NCBIfam" id="NF008845">
    <property type="entry name" value="PRK11883.1-5"/>
    <property type="match status" value="1"/>
</dbReference>
<dbReference type="SUPFAM" id="SSF51905">
    <property type="entry name" value="FAD/NAD(P)-binding domain"/>
    <property type="match status" value="1"/>
</dbReference>
<dbReference type="InterPro" id="IPR004572">
    <property type="entry name" value="Protoporphyrinogen_oxidase"/>
</dbReference>
<dbReference type="Gene3D" id="3.50.50.60">
    <property type="entry name" value="FAD/NAD(P)-binding domain"/>
    <property type="match status" value="1"/>
</dbReference>
<dbReference type="Proteomes" id="UP001595279">
    <property type="component" value="Unassembled WGS sequence"/>
</dbReference>
<organism evidence="13 14">
    <name type="scientific">Virgibacillus xinjiangensis</name>
    <dbReference type="NCBI Taxonomy" id="393090"/>
    <lineage>
        <taxon>Bacteria</taxon>
        <taxon>Bacillati</taxon>
        <taxon>Bacillota</taxon>
        <taxon>Bacilli</taxon>
        <taxon>Bacillales</taxon>
        <taxon>Bacillaceae</taxon>
        <taxon>Virgibacillus</taxon>
    </lineage>
</organism>
<dbReference type="EMBL" id="JBHRSA010000041">
    <property type="protein sequence ID" value="MFC3040667.1"/>
    <property type="molecule type" value="Genomic_DNA"/>
</dbReference>
<evidence type="ECO:0000256" key="10">
    <source>
        <dbReference type="ARBA" id="ARBA00023133"/>
    </source>
</evidence>
<comment type="function">
    <text evidence="11">Involved in coproporphyrin-dependent heme b biosynthesis. Catalyzes the oxidation of coproporphyrinogen III to coproporphyrin III.</text>
</comment>
<comment type="similarity">
    <text evidence="4 11">Belongs to the protoporphyrinogen/coproporphyrinogen oxidase family. Coproporphyrinogen III oxidase subfamily.</text>
</comment>
<dbReference type="SUPFAM" id="SSF54373">
    <property type="entry name" value="FAD-linked reductases, C-terminal domain"/>
    <property type="match status" value="1"/>
</dbReference>
<keyword evidence="11" id="KW-0963">Cytoplasm</keyword>
<dbReference type="Gene3D" id="3.90.660.20">
    <property type="entry name" value="Protoporphyrinogen oxidase, mitochondrial, domain 2"/>
    <property type="match status" value="1"/>
</dbReference>
<dbReference type="PANTHER" id="PTHR42923:SF3">
    <property type="entry name" value="PROTOPORPHYRINOGEN OXIDASE"/>
    <property type="match status" value="1"/>
</dbReference>
<dbReference type="InterPro" id="IPR002937">
    <property type="entry name" value="Amino_oxidase"/>
</dbReference>
<dbReference type="PANTHER" id="PTHR42923">
    <property type="entry name" value="PROTOPORPHYRINOGEN OXIDASE"/>
    <property type="match status" value="1"/>
</dbReference>
<dbReference type="Pfam" id="PF01593">
    <property type="entry name" value="Amino_oxidase"/>
    <property type="match status" value="1"/>
</dbReference>
<evidence type="ECO:0000259" key="12">
    <source>
        <dbReference type="Pfam" id="PF01593"/>
    </source>
</evidence>
<feature type="domain" description="Amine oxidase" evidence="12">
    <location>
        <begin position="13"/>
        <end position="462"/>
    </location>
</feature>
<dbReference type="InterPro" id="IPR036188">
    <property type="entry name" value="FAD/NAD-bd_sf"/>
</dbReference>
<evidence type="ECO:0000256" key="9">
    <source>
        <dbReference type="ARBA" id="ARBA00023002"/>
    </source>
</evidence>
<comment type="pathway">
    <text evidence="3 11">Porphyrin-containing compound metabolism; protoheme biosynthesis.</text>
</comment>
<keyword evidence="7 11" id="KW-0285">Flavoprotein</keyword>
<evidence type="ECO:0000256" key="8">
    <source>
        <dbReference type="ARBA" id="ARBA00022827"/>
    </source>
</evidence>
<accession>A0ABV7CWG5</accession>